<reference evidence="2 3" key="1">
    <citation type="journal article" date="2019" name="Genome Biol. Evol.">
        <title>Insights into the evolution of the New World diploid cottons (Gossypium, subgenus Houzingenia) based on genome sequencing.</title>
        <authorList>
            <person name="Grover C.E."/>
            <person name="Arick M.A. 2nd"/>
            <person name="Thrash A."/>
            <person name="Conover J.L."/>
            <person name="Sanders W.S."/>
            <person name="Peterson D.G."/>
            <person name="Frelichowski J.E."/>
            <person name="Scheffler J.A."/>
            <person name="Scheffler B.E."/>
            <person name="Wendel J.F."/>
        </authorList>
    </citation>
    <scope>NUCLEOTIDE SEQUENCE [LARGE SCALE GENOMIC DNA]</scope>
    <source>
        <strain evidence="2">57</strain>
        <tissue evidence="2">Leaf</tissue>
    </source>
</reference>
<proteinExistence type="predicted"/>
<dbReference type="EMBL" id="JABFAB010071743">
    <property type="protein sequence ID" value="MBA0669480.1"/>
    <property type="molecule type" value="Genomic_DNA"/>
</dbReference>
<dbReference type="OrthoDB" id="1002577at2759"/>
<evidence type="ECO:0000313" key="2">
    <source>
        <dbReference type="EMBL" id="MBA0669480.1"/>
    </source>
</evidence>
<organism evidence="2 3">
    <name type="scientific">Gossypium klotzschianum</name>
    <dbReference type="NCBI Taxonomy" id="34286"/>
    <lineage>
        <taxon>Eukaryota</taxon>
        <taxon>Viridiplantae</taxon>
        <taxon>Streptophyta</taxon>
        <taxon>Embryophyta</taxon>
        <taxon>Tracheophyta</taxon>
        <taxon>Spermatophyta</taxon>
        <taxon>Magnoliopsida</taxon>
        <taxon>eudicotyledons</taxon>
        <taxon>Gunneridae</taxon>
        <taxon>Pentapetalae</taxon>
        <taxon>rosids</taxon>
        <taxon>malvids</taxon>
        <taxon>Malvales</taxon>
        <taxon>Malvaceae</taxon>
        <taxon>Malvoideae</taxon>
        <taxon>Gossypium</taxon>
    </lineage>
</organism>
<accession>A0A7J8W3N2</accession>
<dbReference type="AlphaFoldDB" id="A0A7J8W3N2"/>
<evidence type="ECO:0000259" key="1">
    <source>
        <dbReference type="Pfam" id="PF24924"/>
    </source>
</evidence>
<feature type="domain" description="DUF7745" evidence="1">
    <location>
        <begin position="2"/>
        <end position="101"/>
    </location>
</feature>
<dbReference type="Proteomes" id="UP000593573">
    <property type="component" value="Unassembled WGS sequence"/>
</dbReference>
<sequence>MPIVAILAETFRSLNACKRTGEGRFIGCAQLLLAWFHSHFWKVEKFSYRVFSEDYSPLKEFVAIPRRDNISEEKCEDFDWVPLLMIWGVFGYDSLLVLRQYRLRQFIPATQGLAQLVQANILCLRYESESNQGQELAWLLRKVKAMSIRAMPYIIPISLKTHATFVPKLVDANAQYEYNAGIMGHSIKNCTAFKKLIERFIKMGLVRFDDPSRPNVVGNPLPNHSDQWVNAIIESGGKRTKTDVVEVKSH</sequence>
<dbReference type="InterPro" id="IPR056647">
    <property type="entry name" value="DUF7745"/>
</dbReference>
<dbReference type="PANTHER" id="PTHR48200:SF1">
    <property type="entry name" value="AMINOTRANSFERASE-LIKE PLANT MOBILE DOMAIN-CONTAINING PROTEIN"/>
    <property type="match status" value="1"/>
</dbReference>
<evidence type="ECO:0000313" key="3">
    <source>
        <dbReference type="Proteomes" id="UP000593573"/>
    </source>
</evidence>
<name>A0A7J8W3N2_9ROSI</name>
<dbReference type="PANTHER" id="PTHR48200">
    <property type="entry name" value="PROTEIN, PUTATIVE-RELATED"/>
    <property type="match status" value="1"/>
</dbReference>
<dbReference type="Pfam" id="PF24924">
    <property type="entry name" value="DUF7745"/>
    <property type="match status" value="1"/>
</dbReference>
<keyword evidence="3" id="KW-1185">Reference proteome</keyword>
<comment type="caution">
    <text evidence="2">The sequence shown here is derived from an EMBL/GenBank/DDBJ whole genome shotgun (WGS) entry which is preliminary data.</text>
</comment>
<gene>
    <name evidence="2" type="ORF">Goklo_007504</name>
</gene>
<protein>
    <recommendedName>
        <fullName evidence="1">DUF7745 domain-containing protein</fullName>
    </recommendedName>
</protein>